<dbReference type="SMART" id="SM00516">
    <property type="entry name" value="SEC14"/>
    <property type="match status" value="1"/>
</dbReference>
<dbReference type="CDD" id="cd00170">
    <property type="entry name" value="SEC14"/>
    <property type="match status" value="1"/>
</dbReference>
<dbReference type="PROSITE" id="PS50191">
    <property type="entry name" value="CRAL_TRIO"/>
    <property type="match status" value="1"/>
</dbReference>
<accession>A0ABM1M1K6</accession>
<gene>
    <name evidence="3" type="primary">LOC108556742</name>
</gene>
<dbReference type="SUPFAM" id="SSF52087">
    <property type="entry name" value="CRAL/TRIO domain"/>
    <property type="match status" value="1"/>
</dbReference>
<dbReference type="InterPro" id="IPR036273">
    <property type="entry name" value="CRAL/TRIO_N_dom_sf"/>
</dbReference>
<dbReference type="PRINTS" id="PR00180">
    <property type="entry name" value="CRETINALDHBP"/>
</dbReference>
<feature type="domain" description="CRAL-TRIO" evidence="1">
    <location>
        <begin position="83"/>
        <end position="242"/>
    </location>
</feature>
<dbReference type="Pfam" id="PF00650">
    <property type="entry name" value="CRAL_TRIO"/>
    <property type="match status" value="1"/>
</dbReference>
<protein>
    <submittedName>
        <fullName evidence="3">Alpha-tocopherol transfer protein-like</fullName>
    </submittedName>
</protein>
<dbReference type="RefSeq" id="XP_017768456.1">
    <property type="nucleotide sequence ID" value="XM_017912967.1"/>
</dbReference>
<dbReference type="SUPFAM" id="SSF46938">
    <property type="entry name" value="CRAL/TRIO N-terminal domain"/>
    <property type="match status" value="1"/>
</dbReference>
<evidence type="ECO:0000313" key="3">
    <source>
        <dbReference type="RefSeq" id="XP_017768456.1"/>
    </source>
</evidence>
<organism evidence="2 3">
    <name type="scientific">Nicrophorus vespilloides</name>
    <name type="common">Boreal carrion beetle</name>
    <dbReference type="NCBI Taxonomy" id="110193"/>
    <lineage>
        <taxon>Eukaryota</taxon>
        <taxon>Metazoa</taxon>
        <taxon>Ecdysozoa</taxon>
        <taxon>Arthropoda</taxon>
        <taxon>Hexapoda</taxon>
        <taxon>Insecta</taxon>
        <taxon>Pterygota</taxon>
        <taxon>Neoptera</taxon>
        <taxon>Endopterygota</taxon>
        <taxon>Coleoptera</taxon>
        <taxon>Polyphaga</taxon>
        <taxon>Staphyliniformia</taxon>
        <taxon>Silphidae</taxon>
        <taxon>Nicrophorinae</taxon>
        <taxon>Nicrophorus</taxon>
    </lineage>
</organism>
<keyword evidence="2" id="KW-1185">Reference proteome</keyword>
<dbReference type="Gene3D" id="3.40.525.10">
    <property type="entry name" value="CRAL-TRIO lipid binding domain"/>
    <property type="match status" value="1"/>
</dbReference>
<dbReference type="PANTHER" id="PTHR10174:SF213">
    <property type="entry name" value="CRAL-TRIO DOMAIN-CONTAINING PROTEIN"/>
    <property type="match status" value="1"/>
</dbReference>
<dbReference type="GeneID" id="108556742"/>
<dbReference type="InterPro" id="IPR036865">
    <property type="entry name" value="CRAL-TRIO_dom_sf"/>
</dbReference>
<evidence type="ECO:0000259" key="1">
    <source>
        <dbReference type="PROSITE" id="PS50191"/>
    </source>
</evidence>
<name>A0ABM1M1K6_NICVS</name>
<reference evidence="3" key="1">
    <citation type="submission" date="2025-08" db="UniProtKB">
        <authorList>
            <consortium name="RefSeq"/>
        </authorList>
    </citation>
    <scope>IDENTIFICATION</scope>
    <source>
        <tissue evidence="3">Whole Larva</tissue>
    </source>
</reference>
<dbReference type="Proteomes" id="UP000695000">
    <property type="component" value="Unplaced"/>
</dbReference>
<dbReference type="Gene3D" id="1.20.5.1200">
    <property type="entry name" value="Alpha-tocopherol transfer"/>
    <property type="match status" value="1"/>
</dbReference>
<dbReference type="PANTHER" id="PTHR10174">
    <property type="entry name" value="ALPHA-TOCOPHEROL TRANSFER PROTEIN-RELATED"/>
    <property type="match status" value="1"/>
</dbReference>
<sequence length="289" mass="33814">MDQLIIGDVEKEYVKCPELQKEDVTKILEWMETQPHLPKMTEMQAVLFLHSNYFDSEKSKRCIENFFTTRSRCPEFFANLNPKEMDFDTMLYSELPKRTPEGYKIVYAKIMDPDPDRYTFPMQIKFFDMVSMLMLNRDGTSEGQVVVHDLDGITFSHVAKMNFVQLRKFFFYLQESMPVRIRGMHFINLGTVVEKIMSLIKPFMRKDLVKILYTHADVEGLLKYIPKECLPNNLGGEAGDVSDILRKTKEDFYENEEFFAAEELQVVDESKRPKDSNILGNSFKNLAID</sequence>
<evidence type="ECO:0000313" key="2">
    <source>
        <dbReference type="Proteomes" id="UP000695000"/>
    </source>
</evidence>
<dbReference type="InterPro" id="IPR001251">
    <property type="entry name" value="CRAL-TRIO_dom"/>
</dbReference>
<proteinExistence type="predicted"/>